<proteinExistence type="predicted"/>
<organism evidence="2 3">
    <name type="scientific">Trueperella pyogenes</name>
    <dbReference type="NCBI Taxonomy" id="1661"/>
    <lineage>
        <taxon>Bacteria</taxon>
        <taxon>Bacillati</taxon>
        <taxon>Actinomycetota</taxon>
        <taxon>Actinomycetes</taxon>
        <taxon>Actinomycetales</taxon>
        <taxon>Actinomycetaceae</taxon>
        <taxon>Trueperella</taxon>
    </lineage>
</organism>
<accession>A0A3S9QJZ8</accession>
<dbReference type="RefSeq" id="WP_126919854.1">
    <property type="nucleotide sequence ID" value="NZ_CP033905.1"/>
</dbReference>
<dbReference type="Proteomes" id="UP000275951">
    <property type="component" value="Chromosome"/>
</dbReference>
<name>A0A3S9QJZ8_9ACTO</name>
<protein>
    <submittedName>
        <fullName evidence="2">Uncharacterized protein</fullName>
    </submittedName>
</protein>
<evidence type="ECO:0000313" key="3">
    <source>
        <dbReference type="Proteomes" id="UP000275951"/>
    </source>
</evidence>
<evidence type="ECO:0000313" key="2">
    <source>
        <dbReference type="EMBL" id="AZR06355.1"/>
    </source>
</evidence>
<dbReference type="EMBL" id="CP033905">
    <property type="protein sequence ID" value="AZR06355.1"/>
    <property type="molecule type" value="Genomic_DNA"/>
</dbReference>
<dbReference type="AlphaFoldDB" id="A0A3S9QJZ8"/>
<feature type="region of interest" description="Disordered" evidence="1">
    <location>
        <begin position="60"/>
        <end position="84"/>
    </location>
</feature>
<reference evidence="2 3" key="1">
    <citation type="submission" date="2018-11" db="EMBL/GenBank/DDBJ databases">
        <title>Multidrug-resistant genes are associated with an 42-kb island TGI1 carrying a complex class 1 integron in a Trueperella pyogenes.</title>
        <authorList>
            <person name="Dong W."/>
        </authorList>
    </citation>
    <scope>NUCLEOTIDE SEQUENCE [LARGE SCALE GENOMIC DNA]</scope>
    <source>
        <strain evidence="2 3">TP4</strain>
    </source>
</reference>
<evidence type="ECO:0000256" key="1">
    <source>
        <dbReference type="SAM" id="MobiDB-lite"/>
    </source>
</evidence>
<gene>
    <name evidence="2" type="ORF">EBQ10_02980</name>
</gene>
<sequence>MVVGADQARQDRIDEINQLLDAAGHDNHVGERTARDTLKVLGKSAANDLLRDVLKQRKQRPFGLKLAPNGTSHEKQRADPAPTL</sequence>